<feature type="transmembrane region" description="Helical" evidence="6">
    <location>
        <begin position="46"/>
        <end position="71"/>
    </location>
</feature>
<feature type="transmembrane region" description="Helical" evidence="6">
    <location>
        <begin position="279"/>
        <end position="299"/>
    </location>
</feature>
<feature type="transmembrane region" description="Helical" evidence="6">
    <location>
        <begin position="134"/>
        <end position="152"/>
    </location>
</feature>
<keyword evidence="3 6" id="KW-0812">Transmembrane</keyword>
<evidence type="ECO:0000256" key="2">
    <source>
        <dbReference type="ARBA" id="ARBA00022475"/>
    </source>
</evidence>
<name>A0A395JIV4_9GAMM</name>
<dbReference type="Proteomes" id="UP000253083">
    <property type="component" value="Unassembled WGS sequence"/>
</dbReference>
<dbReference type="Pfam" id="PF02690">
    <property type="entry name" value="Na_Pi_cotrans"/>
    <property type="match status" value="2"/>
</dbReference>
<dbReference type="GO" id="GO:0044341">
    <property type="term" value="P:sodium-dependent phosphate transport"/>
    <property type="evidence" value="ECO:0007669"/>
    <property type="project" value="InterPro"/>
</dbReference>
<dbReference type="PANTHER" id="PTHR10010">
    <property type="entry name" value="SOLUTE CARRIER FAMILY 34 SODIUM PHOSPHATE , MEMBER 2-RELATED"/>
    <property type="match status" value="1"/>
</dbReference>
<dbReference type="GO" id="GO:0005436">
    <property type="term" value="F:sodium:phosphate symporter activity"/>
    <property type="evidence" value="ECO:0007669"/>
    <property type="project" value="InterPro"/>
</dbReference>
<dbReference type="OrthoDB" id="9763003at2"/>
<dbReference type="GO" id="GO:0005886">
    <property type="term" value="C:plasma membrane"/>
    <property type="evidence" value="ECO:0007669"/>
    <property type="project" value="UniProtKB-SubCell"/>
</dbReference>
<comment type="caution">
    <text evidence="7">The sequence shown here is derived from an EMBL/GenBank/DDBJ whole genome shotgun (WGS) entry which is preliminary data.</text>
</comment>
<comment type="subcellular location">
    <subcellularLocation>
        <location evidence="1">Cell membrane</location>
        <topology evidence="1">Multi-pass membrane protein</topology>
    </subcellularLocation>
</comment>
<dbReference type="InParanoid" id="A0A395JIV4"/>
<proteinExistence type="predicted"/>
<sequence>MSFIAFISGLAIFLYAMGQLESGIQQASGEGFKKWIVNRTKTPLSSASAGIFITAVLQSSSMVSLLTLAFVSAGAMSLYSGIGVVLGANLGTTITGWIVTLVGFKMDLNSLVLPLLGIGALTNLDFLKNTRIRGTGTALFGFGLLIFGLSVMKESVAGLTELVDLNEAAELAGWVYLLIGLVLAAVMQSSSAVMMMTLALLSSQAIGLVDAAALMIGADLGTTSTTILGSLGQSIVKKQLALAHVLFNVVVDISAFFLLLPLLPAWLSLVGVVDEMFGLVMFHSILNLLGLLIFLPLLAQYTRWIQRLLPVEADSRATLFEVPVEVPEAAVASLQASVMLLARDAISLNTTRVGVRVSENGLQSDEVVHRAIADQYQAIKEFESQIIHFAQRLRLSNIAQADDNAVGQLLEATRAIVYACKTLKDIQLDFNVIRGSKEGSGGHNLADAHQTFLKQFYQIYDHALDQLEMRQTGALQGRLQHGDEASNNLSSMLSTVDAELSELNVRHHQACSDLIINANRGQTAVTATISTWFNLNHEVHHHAKYMVNALTRLQRVAASR</sequence>
<evidence type="ECO:0000256" key="3">
    <source>
        <dbReference type="ARBA" id="ARBA00022692"/>
    </source>
</evidence>
<gene>
    <name evidence="7" type="ORF">DFR28_102117</name>
</gene>
<dbReference type="PANTHER" id="PTHR10010:SF46">
    <property type="entry name" value="SODIUM-DEPENDENT PHOSPHATE TRANSPORT PROTEIN 2B"/>
    <property type="match status" value="1"/>
</dbReference>
<evidence type="ECO:0000313" key="8">
    <source>
        <dbReference type="Proteomes" id="UP000253083"/>
    </source>
</evidence>
<keyword evidence="8" id="KW-1185">Reference proteome</keyword>
<feature type="transmembrane region" description="Helical" evidence="6">
    <location>
        <begin position="111"/>
        <end position="127"/>
    </location>
</feature>
<dbReference type="InterPro" id="IPR003841">
    <property type="entry name" value="Na/Pi_transpt"/>
</dbReference>
<dbReference type="EMBL" id="QNRT01000002">
    <property type="protein sequence ID" value="RBP50706.1"/>
    <property type="molecule type" value="Genomic_DNA"/>
</dbReference>
<accession>A0A395JIV4</accession>
<keyword evidence="2" id="KW-1003">Cell membrane</keyword>
<keyword evidence="5 6" id="KW-0472">Membrane</keyword>
<dbReference type="AlphaFoldDB" id="A0A395JIV4"/>
<reference evidence="7 8" key="1">
    <citation type="submission" date="2018-06" db="EMBL/GenBank/DDBJ databases">
        <title>Genomic Encyclopedia of Type Strains, Phase IV (KMG-IV): sequencing the most valuable type-strain genomes for metagenomic binning, comparative biology and taxonomic classification.</title>
        <authorList>
            <person name="Goeker M."/>
        </authorList>
    </citation>
    <scope>NUCLEOTIDE SEQUENCE [LARGE SCALE GENOMIC DNA]</scope>
    <source>
        <strain evidence="7 8">DSM 24032</strain>
    </source>
</reference>
<evidence type="ECO:0000256" key="1">
    <source>
        <dbReference type="ARBA" id="ARBA00004651"/>
    </source>
</evidence>
<dbReference type="NCBIfam" id="NF037997">
    <property type="entry name" value="Na_Pi_symport"/>
    <property type="match status" value="1"/>
</dbReference>
<feature type="transmembrane region" description="Helical" evidence="6">
    <location>
        <begin position="245"/>
        <end position="267"/>
    </location>
</feature>
<dbReference type="FunCoup" id="A0A395JIV4">
    <property type="interactions" value="54"/>
</dbReference>
<evidence type="ECO:0000256" key="5">
    <source>
        <dbReference type="ARBA" id="ARBA00023136"/>
    </source>
</evidence>
<keyword evidence="4 6" id="KW-1133">Transmembrane helix</keyword>
<organism evidence="7 8">
    <name type="scientific">Arenicella xantha</name>
    <dbReference type="NCBI Taxonomy" id="644221"/>
    <lineage>
        <taxon>Bacteria</taxon>
        <taxon>Pseudomonadati</taxon>
        <taxon>Pseudomonadota</taxon>
        <taxon>Gammaproteobacteria</taxon>
        <taxon>Arenicellales</taxon>
        <taxon>Arenicellaceae</taxon>
        <taxon>Arenicella</taxon>
    </lineage>
</organism>
<evidence type="ECO:0000256" key="6">
    <source>
        <dbReference type="SAM" id="Phobius"/>
    </source>
</evidence>
<evidence type="ECO:0000256" key="4">
    <source>
        <dbReference type="ARBA" id="ARBA00022989"/>
    </source>
</evidence>
<dbReference type="RefSeq" id="WP_113953544.1">
    <property type="nucleotide sequence ID" value="NZ_QNRT01000002.1"/>
</dbReference>
<feature type="transmembrane region" description="Helical" evidence="6">
    <location>
        <begin position="78"/>
        <end position="99"/>
    </location>
</feature>
<evidence type="ECO:0000313" key="7">
    <source>
        <dbReference type="EMBL" id="RBP50706.1"/>
    </source>
</evidence>
<protein>
    <submittedName>
        <fullName evidence="7">Phosphate:Na+ symporter</fullName>
    </submittedName>
</protein>
<feature type="transmembrane region" description="Helical" evidence="6">
    <location>
        <begin position="172"/>
        <end position="201"/>
    </location>
</feature>